<dbReference type="PANTHER" id="PTHR12835">
    <property type="entry name" value="BIOTIN PROTEIN LIGASE"/>
    <property type="match status" value="1"/>
</dbReference>
<dbReference type="Gene3D" id="3.30.930.10">
    <property type="entry name" value="Bira Bifunctional Protein, Domain 2"/>
    <property type="match status" value="1"/>
</dbReference>
<dbReference type="Proteomes" id="UP001500908">
    <property type="component" value="Unassembled WGS sequence"/>
</dbReference>
<feature type="region of interest" description="Disordered" evidence="4">
    <location>
        <begin position="1"/>
        <end position="22"/>
    </location>
</feature>
<dbReference type="PROSITE" id="PS51733">
    <property type="entry name" value="BPL_LPL_CATALYTIC"/>
    <property type="match status" value="1"/>
</dbReference>
<dbReference type="GO" id="GO:0016874">
    <property type="term" value="F:ligase activity"/>
    <property type="evidence" value="ECO:0007669"/>
    <property type="project" value="UniProtKB-KW"/>
</dbReference>
<dbReference type="NCBIfam" id="TIGR00121">
    <property type="entry name" value="birA_ligase"/>
    <property type="match status" value="1"/>
</dbReference>
<dbReference type="Pfam" id="PF03099">
    <property type="entry name" value="BPL_LplA_LipB"/>
    <property type="match status" value="1"/>
</dbReference>
<evidence type="ECO:0000256" key="2">
    <source>
        <dbReference type="ARBA" id="ARBA00023267"/>
    </source>
</evidence>
<evidence type="ECO:0000256" key="1">
    <source>
        <dbReference type="ARBA" id="ARBA00022598"/>
    </source>
</evidence>
<evidence type="ECO:0000256" key="4">
    <source>
        <dbReference type="SAM" id="MobiDB-lite"/>
    </source>
</evidence>
<protein>
    <recommendedName>
        <fullName evidence="3">biotin--[biotin carboxyl-carrier protein] ligase</fullName>
        <ecNumber evidence="3">6.3.4.15</ecNumber>
    </recommendedName>
</protein>
<dbReference type="InterPro" id="IPR004408">
    <property type="entry name" value="Biotin_CoA_COase_ligase"/>
</dbReference>
<keyword evidence="1 6" id="KW-0436">Ligase</keyword>
<keyword evidence="2" id="KW-0092">Biotin</keyword>
<dbReference type="PANTHER" id="PTHR12835:SF5">
    <property type="entry name" value="BIOTIN--PROTEIN LIGASE"/>
    <property type="match status" value="1"/>
</dbReference>
<dbReference type="InterPro" id="IPR004143">
    <property type="entry name" value="BPL_LPL_catalytic"/>
</dbReference>
<dbReference type="CDD" id="cd16442">
    <property type="entry name" value="BPL"/>
    <property type="match status" value="1"/>
</dbReference>
<dbReference type="SUPFAM" id="SSF55681">
    <property type="entry name" value="Class II aaRS and biotin synthetases"/>
    <property type="match status" value="1"/>
</dbReference>
<keyword evidence="7" id="KW-1185">Reference proteome</keyword>
<dbReference type="RefSeq" id="WP_344972614.1">
    <property type="nucleotide sequence ID" value="NZ_BAABDD010000015.1"/>
</dbReference>
<name>A0ABP7G044_9ACTN</name>
<dbReference type="InterPro" id="IPR045864">
    <property type="entry name" value="aa-tRNA-synth_II/BPL/LPL"/>
</dbReference>
<gene>
    <name evidence="6" type="ORF">GCM10022402_32110</name>
</gene>
<dbReference type="Pfam" id="PF02237">
    <property type="entry name" value="BPL_C"/>
    <property type="match status" value="1"/>
</dbReference>
<evidence type="ECO:0000259" key="5">
    <source>
        <dbReference type="PROSITE" id="PS51733"/>
    </source>
</evidence>
<dbReference type="EMBL" id="BAABDD010000015">
    <property type="protein sequence ID" value="GAA3750504.1"/>
    <property type="molecule type" value="Genomic_DNA"/>
</dbReference>
<evidence type="ECO:0000313" key="7">
    <source>
        <dbReference type="Proteomes" id="UP001500908"/>
    </source>
</evidence>
<feature type="domain" description="BPL/LPL catalytic" evidence="5">
    <location>
        <begin position="28"/>
        <end position="216"/>
    </location>
</feature>
<dbReference type="InterPro" id="IPR003142">
    <property type="entry name" value="BPL_C"/>
</dbReference>
<reference evidence="7" key="1">
    <citation type="journal article" date="2019" name="Int. J. Syst. Evol. Microbiol.">
        <title>The Global Catalogue of Microorganisms (GCM) 10K type strain sequencing project: providing services to taxonomists for standard genome sequencing and annotation.</title>
        <authorList>
            <consortium name="The Broad Institute Genomics Platform"/>
            <consortium name="The Broad Institute Genome Sequencing Center for Infectious Disease"/>
            <person name="Wu L."/>
            <person name="Ma J."/>
        </authorList>
    </citation>
    <scope>NUCLEOTIDE SEQUENCE [LARGE SCALE GENOMIC DNA]</scope>
    <source>
        <strain evidence="7">JCM 17137</strain>
    </source>
</reference>
<proteinExistence type="predicted"/>
<dbReference type="EC" id="6.3.4.15" evidence="3"/>
<sequence length="296" mass="31313">MTEVPGFPTSSASSPYTDLDRPPLRQSALRRALLGAGELWREIEVVDALESTNTELARRAHAGAPEGSVLVAEHQTAGRGRLNRSFQTPPRAALTFSVLVRPGPHPTSYGWLPLLMGSAAVAALDRVAGVRARLKWPNDVLLDERKLAGILSEAVTETGGSVAIVVGMGLNVSQTAEELPSAAATSLAHAEAGCLDRDPLLRAVLRGFAERYGQWQRAGGDAEACGLAAEYRQQCATIGRDVHVHLPDQSLRTGVATDIDAEGRLVLQSHDAHGAGGQIPLTAGDVVHVRPDERTG</sequence>
<accession>A0ABP7G044</accession>
<evidence type="ECO:0000256" key="3">
    <source>
        <dbReference type="ARBA" id="ARBA00024227"/>
    </source>
</evidence>
<evidence type="ECO:0000313" key="6">
    <source>
        <dbReference type="EMBL" id="GAA3750504.1"/>
    </source>
</evidence>
<comment type="caution">
    <text evidence="6">The sequence shown here is derived from an EMBL/GenBank/DDBJ whole genome shotgun (WGS) entry which is preliminary data.</text>
</comment>
<organism evidence="6 7">
    <name type="scientific">Salinactinospora qingdaonensis</name>
    <dbReference type="NCBI Taxonomy" id="702744"/>
    <lineage>
        <taxon>Bacteria</taxon>
        <taxon>Bacillati</taxon>
        <taxon>Actinomycetota</taxon>
        <taxon>Actinomycetes</taxon>
        <taxon>Streptosporangiales</taxon>
        <taxon>Nocardiopsidaceae</taxon>
        <taxon>Salinactinospora</taxon>
    </lineage>
</organism>
<dbReference type="Gene3D" id="2.30.30.100">
    <property type="match status" value="1"/>
</dbReference>